<dbReference type="SUPFAM" id="SSF56091">
    <property type="entry name" value="DNA ligase/mRNA capping enzyme, catalytic domain"/>
    <property type="match status" value="1"/>
</dbReference>
<keyword evidence="3" id="KW-0436">Ligase</keyword>
<dbReference type="NCBIfam" id="TIGR01209">
    <property type="entry name" value="RNA ligase"/>
    <property type="match status" value="1"/>
</dbReference>
<dbReference type="Proteomes" id="UP000595001">
    <property type="component" value="Chromosome"/>
</dbReference>
<dbReference type="PRINTS" id="PR01048">
    <property type="entry name" value="Y414FAMILY"/>
</dbReference>
<name>A0A7T3FVD9_9EURY</name>
<feature type="domain" description="RNA ligase" evidence="1">
    <location>
        <begin position="76"/>
        <end position="243"/>
    </location>
</feature>
<keyword evidence="4" id="KW-1185">Reference proteome</keyword>
<dbReference type="CDD" id="cd07894">
    <property type="entry name" value="Adenylation_RNA_ligase"/>
    <property type="match status" value="1"/>
</dbReference>
<dbReference type="EMBL" id="CP065856">
    <property type="protein sequence ID" value="QPV61414.1"/>
    <property type="molecule type" value="Genomic_DNA"/>
</dbReference>
<dbReference type="Pfam" id="PF09414">
    <property type="entry name" value="RNA_ligase"/>
    <property type="match status" value="1"/>
</dbReference>
<dbReference type="RefSeq" id="WP_198060245.1">
    <property type="nucleotide sequence ID" value="NZ_CP065856.1"/>
</dbReference>
<dbReference type="InterPro" id="IPR001072">
    <property type="entry name" value="RNA_ligase_Pab1020"/>
</dbReference>
<dbReference type="Gene3D" id="3.30.70.2160">
    <property type="match status" value="1"/>
</dbReference>
<dbReference type="InterPro" id="IPR021122">
    <property type="entry name" value="RNA_ligase_dom_REL/Rnl2"/>
</dbReference>
<reference evidence="3 4" key="1">
    <citation type="submission" date="2020-12" db="EMBL/GenBank/DDBJ databases">
        <title>Halosimplex halophilum sp. nov. and Halosimplex salinum sp. nov., two new members of the genus Halosimplex.</title>
        <authorList>
            <person name="Cui H.L."/>
        </authorList>
    </citation>
    <scope>NUCLEOTIDE SEQUENCE [LARGE SCALE GENOMIC DNA]</scope>
    <source>
        <strain evidence="3 4">YGH94</strain>
    </source>
</reference>
<dbReference type="InterPro" id="IPR041596">
    <property type="entry name" value="Lig_Pab1020_C"/>
</dbReference>
<evidence type="ECO:0000313" key="4">
    <source>
        <dbReference type="Proteomes" id="UP000595001"/>
    </source>
</evidence>
<dbReference type="Pfam" id="PF18330">
    <property type="entry name" value="Lig_C"/>
    <property type="match status" value="1"/>
</dbReference>
<organism evidence="3 4">
    <name type="scientific">Halosimplex litoreum</name>
    <dbReference type="NCBI Taxonomy" id="1198301"/>
    <lineage>
        <taxon>Archaea</taxon>
        <taxon>Methanobacteriati</taxon>
        <taxon>Methanobacteriota</taxon>
        <taxon>Stenosarchaea group</taxon>
        <taxon>Halobacteria</taxon>
        <taxon>Halobacteriales</taxon>
        <taxon>Haloarculaceae</taxon>
        <taxon>Halosimplex</taxon>
    </lineage>
</organism>
<dbReference type="Gene3D" id="3.30.470.30">
    <property type="entry name" value="DNA ligase/mRNA capping enzyme"/>
    <property type="match status" value="1"/>
</dbReference>
<sequence length="381" mass="42709">MCRDWGAVFGVADAADLFEHFERGTYRGREYRYLPDARHGVERGTAILGSAVVRGFPSIPRVLVLDPGIVEFFDGPVTVEEKLNGYNVRVADVRPDEWDDTDRDDPVGPLAFTRSGRVCRYTTEIVREQCDLGAFFADHPDLMVCGELVGPENPYTAHDYDDVDSVAFRVFDLRERATGDPLPVDERRALCETYGFEQVRSFGTDDPRAAVDAVADAIDELDWRGREGVVLASADGERRLKYTTSAVHRSDLAHAFALPFDYGREFLFSRVIREVFQAVERDEAPAETRERARRLGESILLPAVETVRAVDRGEVVGEEHTVRGDPAVLDALLAQFRDQGLDVHVRADRREGDERAVEFVKRASATRDKTAHYLEGGTVDE</sequence>
<feature type="domain" description="RNA ligase Pab1020 C-terminal" evidence="2">
    <location>
        <begin position="254"/>
        <end position="377"/>
    </location>
</feature>
<dbReference type="GO" id="GO:0016874">
    <property type="term" value="F:ligase activity"/>
    <property type="evidence" value="ECO:0007669"/>
    <property type="project" value="UniProtKB-KW"/>
</dbReference>
<dbReference type="KEGG" id="hlt:I7X12_11610"/>
<proteinExistence type="predicted"/>
<dbReference type="AlphaFoldDB" id="A0A7T3FVD9"/>
<evidence type="ECO:0000313" key="3">
    <source>
        <dbReference type="EMBL" id="QPV61414.1"/>
    </source>
</evidence>
<evidence type="ECO:0000259" key="1">
    <source>
        <dbReference type="Pfam" id="PF09414"/>
    </source>
</evidence>
<gene>
    <name evidence="3" type="ORF">I7X12_11610</name>
</gene>
<dbReference type="GeneID" id="60589149"/>
<protein>
    <submittedName>
        <fullName evidence="3">RNA ligase</fullName>
    </submittedName>
</protein>
<dbReference type="Gene3D" id="3.30.1490.70">
    <property type="match status" value="1"/>
</dbReference>
<dbReference type="OrthoDB" id="14524at2157"/>
<evidence type="ECO:0000259" key="2">
    <source>
        <dbReference type="Pfam" id="PF18330"/>
    </source>
</evidence>
<accession>A0A7T3FVD9</accession>